<dbReference type="GO" id="GO:0005524">
    <property type="term" value="F:ATP binding"/>
    <property type="evidence" value="ECO:0007669"/>
    <property type="project" value="UniProtKB-KW"/>
</dbReference>
<proteinExistence type="predicted"/>
<reference evidence="5" key="1">
    <citation type="journal article" date="2020" name="mSystems">
        <title>Genome- and Community-Level Interaction Insights into Carbon Utilization and Element Cycling Functions of Hydrothermarchaeota in Hydrothermal Sediment.</title>
        <authorList>
            <person name="Zhou Z."/>
            <person name="Liu Y."/>
            <person name="Xu W."/>
            <person name="Pan J."/>
            <person name="Luo Z.H."/>
            <person name="Li M."/>
        </authorList>
    </citation>
    <scope>NUCLEOTIDE SEQUENCE [LARGE SCALE GENOMIC DNA]</scope>
    <source>
        <strain evidence="5">SpSt-769</strain>
    </source>
</reference>
<dbReference type="PANTHER" id="PTHR43334:SF1">
    <property type="entry name" value="3-HYDROXYPROPIONATE--COA LIGASE [ADP-FORMING]"/>
    <property type="match status" value="1"/>
</dbReference>
<dbReference type="AlphaFoldDB" id="A0A7C4ARI6"/>
<organism evidence="5">
    <name type="scientific">Desulfomonile tiedjei</name>
    <dbReference type="NCBI Taxonomy" id="2358"/>
    <lineage>
        <taxon>Bacteria</taxon>
        <taxon>Pseudomonadati</taxon>
        <taxon>Thermodesulfobacteriota</taxon>
        <taxon>Desulfomonilia</taxon>
        <taxon>Desulfomonilales</taxon>
        <taxon>Desulfomonilaceae</taxon>
        <taxon>Desulfomonile</taxon>
    </lineage>
</organism>
<feature type="domain" description="CoA-binding" evidence="4">
    <location>
        <begin position="11"/>
        <end position="106"/>
    </location>
</feature>
<comment type="caution">
    <text evidence="5">The sequence shown here is derived from an EMBL/GenBank/DDBJ whole genome shotgun (WGS) entry which is preliminary data.</text>
</comment>
<dbReference type="PANTHER" id="PTHR43334">
    <property type="entry name" value="ACETATE--COA LIGASE [ADP-FORMING]"/>
    <property type="match status" value="1"/>
</dbReference>
<keyword evidence="1" id="KW-0436">Ligase</keyword>
<dbReference type="GO" id="GO:0016874">
    <property type="term" value="F:ligase activity"/>
    <property type="evidence" value="ECO:0007669"/>
    <property type="project" value="UniProtKB-KW"/>
</dbReference>
<dbReference type="InterPro" id="IPR016102">
    <property type="entry name" value="Succinyl-CoA_synth-like"/>
</dbReference>
<gene>
    <name evidence="5" type="ORF">ENV54_04995</name>
</gene>
<name>A0A7C4ARI6_9BACT</name>
<evidence type="ECO:0000259" key="4">
    <source>
        <dbReference type="SMART" id="SM00881"/>
    </source>
</evidence>
<dbReference type="SUPFAM" id="SSF51735">
    <property type="entry name" value="NAD(P)-binding Rossmann-fold domains"/>
    <property type="match status" value="1"/>
</dbReference>
<dbReference type="InterPro" id="IPR036291">
    <property type="entry name" value="NAD(P)-bd_dom_sf"/>
</dbReference>
<protein>
    <recommendedName>
        <fullName evidence="4">CoA-binding domain-containing protein</fullName>
    </recommendedName>
</protein>
<dbReference type="InterPro" id="IPR051538">
    <property type="entry name" value="Acyl-CoA_Synth/Transferase"/>
</dbReference>
<dbReference type="Pfam" id="PF13607">
    <property type="entry name" value="Succ_CoA_lig"/>
    <property type="match status" value="1"/>
</dbReference>
<sequence>MKTVDHFLDGFFRPRTLALIGATDNPFKINYRLLRNLVDMGFQGKIFPVNPSVQQINGLKVFPRLKDIPETIDLVVSAAPARNTLEVVQECVECGIKRLVIVTGGFSEGGEEGRRLHEEIAALVKGAGIRTLGPNTLSPVNTANNLIISFHHAKALSRGHLSLVFQSGFYEPRLNWVFSHLGIGKILDTGNKMDINEVDALEYLALDPETKVIAMHLESIRGDARRFAHLLREVSQQKPLIILKSGRTRAGSRAAVSHTGALAGENDAIFDGVVKQTAAVRAYNWQEFFDLAKAFSYLDAPQGDGLAIITMSGGEGVMATDACELNGLRLASFSSETLLRLRDIFPPWEMPVNPLDGGVCMQFHVTRLFYLLETLCAIPEDGDVSAVVMQMPSNVFSLDSHSEQGKQLTEAMLDGIAGLRRAGKPFALWRSAMDAEEEEWIWLLQAKGVPVFDSAERAIRAFAAMRNWGQRRQALNEGT</sequence>
<dbReference type="InterPro" id="IPR032875">
    <property type="entry name" value="Succ_CoA_lig_flav_dom"/>
</dbReference>
<keyword evidence="2" id="KW-0547">Nucleotide-binding</keyword>
<accession>A0A7C4ARI6</accession>
<keyword evidence="3" id="KW-0067">ATP-binding</keyword>
<dbReference type="Gene3D" id="3.40.50.720">
    <property type="entry name" value="NAD(P)-binding Rossmann-like Domain"/>
    <property type="match status" value="1"/>
</dbReference>
<dbReference type="Pfam" id="PF13380">
    <property type="entry name" value="CoA_binding_2"/>
    <property type="match status" value="1"/>
</dbReference>
<evidence type="ECO:0000256" key="1">
    <source>
        <dbReference type="ARBA" id="ARBA00022598"/>
    </source>
</evidence>
<dbReference type="SMART" id="SM00881">
    <property type="entry name" value="CoA_binding"/>
    <property type="match status" value="1"/>
</dbReference>
<dbReference type="EMBL" id="DTGT01000155">
    <property type="protein sequence ID" value="HGH60639.1"/>
    <property type="molecule type" value="Genomic_DNA"/>
</dbReference>
<evidence type="ECO:0000256" key="3">
    <source>
        <dbReference type="ARBA" id="ARBA00022840"/>
    </source>
</evidence>
<dbReference type="InterPro" id="IPR003781">
    <property type="entry name" value="CoA-bd"/>
</dbReference>
<dbReference type="SUPFAM" id="SSF52210">
    <property type="entry name" value="Succinyl-CoA synthetase domains"/>
    <property type="match status" value="2"/>
</dbReference>
<evidence type="ECO:0000313" key="5">
    <source>
        <dbReference type="EMBL" id="HGH60639.1"/>
    </source>
</evidence>
<evidence type="ECO:0000256" key="2">
    <source>
        <dbReference type="ARBA" id="ARBA00022741"/>
    </source>
</evidence>
<dbReference type="Gene3D" id="3.40.50.261">
    <property type="entry name" value="Succinyl-CoA synthetase domains"/>
    <property type="match status" value="2"/>
</dbReference>